<dbReference type="PANTHER" id="PTHR43408">
    <property type="entry name" value="FMN REDUCTASE (NADPH)"/>
    <property type="match status" value="1"/>
</dbReference>
<dbReference type="PANTHER" id="PTHR43408:SF2">
    <property type="entry name" value="FMN REDUCTASE (NADPH)"/>
    <property type="match status" value="1"/>
</dbReference>
<organism evidence="6 7">
    <name type="scientific">Antarcticimicrobium sediminis</name>
    <dbReference type="NCBI Taxonomy" id="2546227"/>
    <lineage>
        <taxon>Bacteria</taxon>
        <taxon>Pseudomonadati</taxon>
        <taxon>Pseudomonadota</taxon>
        <taxon>Alphaproteobacteria</taxon>
        <taxon>Rhodobacterales</taxon>
        <taxon>Paracoccaceae</taxon>
        <taxon>Antarcticimicrobium</taxon>
    </lineage>
</organism>
<dbReference type="Pfam" id="PF03358">
    <property type="entry name" value="FMN_red"/>
    <property type="match status" value="1"/>
</dbReference>
<keyword evidence="3" id="KW-0288">FMN</keyword>
<evidence type="ECO:0000313" key="6">
    <source>
        <dbReference type="EMBL" id="TDE36722.1"/>
    </source>
</evidence>
<dbReference type="AlphaFoldDB" id="A0A4R5EQ13"/>
<gene>
    <name evidence="6" type="ORF">E1B25_14505</name>
</gene>
<evidence type="ECO:0000256" key="3">
    <source>
        <dbReference type="ARBA" id="ARBA00022643"/>
    </source>
</evidence>
<reference evidence="6 7" key="1">
    <citation type="submission" date="2019-03" db="EMBL/GenBank/DDBJ databases">
        <authorList>
            <person name="Zhang S."/>
        </authorList>
    </citation>
    <scope>NUCLEOTIDE SEQUENCE [LARGE SCALE GENOMIC DNA]</scope>
    <source>
        <strain evidence="6 7">S4J41</strain>
    </source>
</reference>
<feature type="domain" description="NADPH-dependent FMN reductase-like" evidence="5">
    <location>
        <begin position="8"/>
        <end position="142"/>
    </location>
</feature>
<evidence type="ECO:0000313" key="7">
    <source>
        <dbReference type="Proteomes" id="UP000294662"/>
    </source>
</evidence>
<dbReference type="Proteomes" id="UP000294662">
    <property type="component" value="Unassembled WGS sequence"/>
</dbReference>
<proteinExistence type="inferred from homology"/>
<evidence type="ECO:0000256" key="4">
    <source>
        <dbReference type="ARBA" id="ARBA00023002"/>
    </source>
</evidence>
<dbReference type="EMBL" id="SMFP01000009">
    <property type="protein sequence ID" value="TDE36722.1"/>
    <property type="molecule type" value="Genomic_DNA"/>
</dbReference>
<keyword evidence="4" id="KW-0560">Oxidoreductase</keyword>
<evidence type="ECO:0000256" key="1">
    <source>
        <dbReference type="ARBA" id="ARBA00005990"/>
    </source>
</evidence>
<accession>A0A4R5EQ13</accession>
<sequence>MTDNQSLFTFCGSDSAGSKTSVLIDHTARELGRLTPVTIQAANIAPFMQVRLGQTRNDLPPEASAILDGIEQADLLVVGSPVYKGSYSGAFKHVFDLVDPDLLLNKPVLICAAGGGQKHALMVEHQLRPLFGFFGAATAPIAIYAGAADFAEGKVCDPALVDRITLAAKGFARMAGHRAAAPATGAPSAMACAG</sequence>
<dbReference type="Gene3D" id="3.40.50.360">
    <property type="match status" value="1"/>
</dbReference>
<dbReference type="InterPro" id="IPR005025">
    <property type="entry name" value="FMN_Rdtase-like_dom"/>
</dbReference>
<dbReference type="InterPro" id="IPR051814">
    <property type="entry name" value="NAD(P)H-dep_FMN_reductase"/>
</dbReference>
<evidence type="ECO:0000256" key="2">
    <source>
        <dbReference type="ARBA" id="ARBA00022630"/>
    </source>
</evidence>
<comment type="similarity">
    <text evidence="1">Belongs to the SsuE family.</text>
</comment>
<dbReference type="GO" id="GO:0016491">
    <property type="term" value="F:oxidoreductase activity"/>
    <property type="evidence" value="ECO:0007669"/>
    <property type="project" value="UniProtKB-KW"/>
</dbReference>
<evidence type="ECO:0000259" key="5">
    <source>
        <dbReference type="Pfam" id="PF03358"/>
    </source>
</evidence>
<protein>
    <submittedName>
        <fullName evidence="6">FMN reductase</fullName>
    </submittedName>
</protein>
<dbReference type="SUPFAM" id="SSF52218">
    <property type="entry name" value="Flavoproteins"/>
    <property type="match status" value="1"/>
</dbReference>
<dbReference type="InterPro" id="IPR029039">
    <property type="entry name" value="Flavoprotein-like_sf"/>
</dbReference>
<comment type="caution">
    <text evidence="6">The sequence shown here is derived from an EMBL/GenBank/DDBJ whole genome shotgun (WGS) entry which is preliminary data.</text>
</comment>
<keyword evidence="7" id="KW-1185">Reference proteome</keyword>
<dbReference type="OrthoDB" id="1643408at2"/>
<dbReference type="RefSeq" id="WP_132830235.1">
    <property type="nucleotide sequence ID" value="NZ_SMFP01000009.1"/>
</dbReference>
<name>A0A4R5EQ13_9RHOB</name>
<keyword evidence="2" id="KW-0285">Flavoprotein</keyword>